<protein>
    <recommendedName>
        <fullName evidence="4">Tetratricopeptide repeat protein</fullName>
    </recommendedName>
</protein>
<name>A0A5C7FU19_9BACT</name>
<dbReference type="AlphaFoldDB" id="A0A5C7FU19"/>
<sequence length="299" mass="34220">MNAKDFQLYLEQPQLLYALPLAELQGLAMEYPYSSNLRLLLLLKTHLEGHPEEQDYLNRCAAASFDRAFIYDLLQDARLFAWQEEAREETEVLELRTLDEIALEDAALLAGIDEDEELPAPAALSYQSIFPEPDVLFEEEPEPEPKPDLPVTEPAEVTPPPFSMPAQWVDAAADFISVLPVWPVDPLTEPSAPEEFAPEPVSSFSEGKRPDHGHSFKDRLRRIRRRQSEKLADEQEEVRKIARRSLVAQEDVASETLARLLVQQGQYQHAIKMYRRLELLYPDKKTIFAGLIKDLQEKL</sequence>
<dbReference type="RefSeq" id="WP_147931648.1">
    <property type="nucleotide sequence ID" value="NZ_VOXD01000024.1"/>
</dbReference>
<dbReference type="Proteomes" id="UP000321907">
    <property type="component" value="Unassembled WGS sequence"/>
</dbReference>
<keyword evidence="3" id="KW-1185">Reference proteome</keyword>
<dbReference type="OrthoDB" id="594666at2"/>
<proteinExistence type="predicted"/>
<feature type="compositionally biased region" description="Basic and acidic residues" evidence="1">
    <location>
        <begin position="206"/>
        <end position="218"/>
    </location>
</feature>
<reference evidence="2 3" key="1">
    <citation type="submission" date="2019-08" db="EMBL/GenBank/DDBJ databases">
        <title>Lewinella sp. strain SSH13 Genome sequencing and assembly.</title>
        <authorList>
            <person name="Kim I."/>
        </authorList>
    </citation>
    <scope>NUCLEOTIDE SEQUENCE [LARGE SCALE GENOMIC DNA]</scope>
    <source>
        <strain evidence="2 3">SSH13</strain>
    </source>
</reference>
<comment type="caution">
    <text evidence="2">The sequence shown here is derived from an EMBL/GenBank/DDBJ whole genome shotgun (WGS) entry which is preliminary data.</text>
</comment>
<evidence type="ECO:0000313" key="3">
    <source>
        <dbReference type="Proteomes" id="UP000321907"/>
    </source>
</evidence>
<evidence type="ECO:0008006" key="4">
    <source>
        <dbReference type="Google" id="ProtNLM"/>
    </source>
</evidence>
<evidence type="ECO:0000313" key="2">
    <source>
        <dbReference type="EMBL" id="TXF88360.1"/>
    </source>
</evidence>
<feature type="region of interest" description="Disordered" evidence="1">
    <location>
        <begin position="190"/>
        <end position="220"/>
    </location>
</feature>
<evidence type="ECO:0000256" key="1">
    <source>
        <dbReference type="SAM" id="MobiDB-lite"/>
    </source>
</evidence>
<dbReference type="EMBL" id="VOXD01000024">
    <property type="protein sequence ID" value="TXF88360.1"/>
    <property type="molecule type" value="Genomic_DNA"/>
</dbReference>
<gene>
    <name evidence="2" type="ORF">FUA23_15380</name>
</gene>
<organism evidence="2 3">
    <name type="scientific">Neolewinella aurantiaca</name>
    <dbReference type="NCBI Taxonomy" id="2602767"/>
    <lineage>
        <taxon>Bacteria</taxon>
        <taxon>Pseudomonadati</taxon>
        <taxon>Bacteroidota</taxon>
        <taxon>Saprospiria</taxon>
        <taxon>Saprospirales</taxon>
        <taxon>Lewinellaceae</taxon>
        <taxon>Neolewinella</taxon>
    </lineage>
</organism>
<feature type="compositionally biased region" description="Low complexity" evidence="1">
    <location>
        <begin position="190"/>
        <end position="205"/>
    </location>
</feature>
<accession>A0A5C7FU19</accession>